<reference evidence="2" key="1">
    <citation type="submission" date="2020-08" db="EMBL/GenBank/DDBJ databases">
        <title>Multicomponent nature underlies the extraordinary mechanical properties of spider dragline silk.</title>
        <authorList>
            <person name="Kono N."/>
            <person name="Nakamura H."/>
            <person name="Mori M."/>
            <person name="Yoshida Y."/>
            <person name="Ohtoshi R."/>
            <person name="Malay A.D."/>
            <person name="Moran D.A.P."/>
            <person name="Tomita M."/>
            <person name="Numata K."/>
            <person name="Arakawa K."/>
        </authorList>
    </citation>
    <scope>NUCLEOTIDE SEQUENCE</scope>
</reference>
<feature type="chain" id="PRO_5036488439" evidence="1">
    <location>
        <begin position="19"/>
        <end position="143"/>
    </location>
</feature>
<keyword evidence="1" id="KW-0732">Signal</keyword>
<organism evidence="2 3">
    <name type="scientific">Trichonephila inaurata madagascariensis</name>
    <dbReference type="NCBI Taxonomy" id="2747483"/>
    <lineage>
        <taxon>Eukaryota</taxon>
        <taxon>Metazoa</taxon>
        <taxon>Ecdysozoa</taxon>
        <taxon>Arthropoda</taxon>
        <taxon>Chelicerata</taxon>
        <taxon>Arachnida</taxon>
        <taxon>Araneae</taxon>
        <taxon>Araneomorphae</taxon>
        <taxon>Entelegynae</taxon>
        <taxon>Araneoidea</taxon>
        <taxon>Nephilidae</taxon>
        <taxon>Trichonephila</taxon>
        <taxon>Trichonephila inaurata</taxon>
    </lineage>
</organism>
<evidence type="ECO:0000313" key="2">
    <source>
        <dbReference type="EMBL" id="GFY67237.1"/>
    </source>
</evidence>
<dbReference type="EMBL" id="BMAV01016469">
    <property type="protein sequence ID" value="GFY67237.1"/>
    <property type="molecule type" value="Genomic_DNA"/>
</dbReference>
<gene>
    <name evidence="2" type="primary">AVEN_261791_1</name>
    <name evidence="2" type="ORF">TNIN_228361</name>
</gene>
<sequence>MWSAWCLFQLLWIGFVWINMTSTVPETMSHVQIQIPVFQQHCAAKLVKSVDDCSVLCVVKSVPCVGGVCVLQPDEPVKCNTEKGGMLMLAKNPFPHWMCLCTDATFWSGPECNTSNPDVCEHGVLCTKAEMTTCVYVPHRIKK</sequence>
<evidence type="ECO:0000313" key="3">
    <source>
        <dbReference type="Proteomes" id="UP000886998"/>
    </source>
</evidence>
<accession>A0A8X7CKB4</accession>
<dbReference type="OrthoDB" id="6416117at2759"/>
<dbReference type="AlphaFoldDB" id="A0A8X7CKB4"/>
<proteinExistence type="predicted"/>
<comment type="caution">
    <text evidence="2">The sequence shown here is derived from an EMBL/GenBank/DDBJ whole genome shotgun (WGS) entry which is preliminary data.</text>
</comment>
<feature type="signal peptide" evidence="1">
    <location>
        <begin position="1"/>
        <end position="18"/>
    </location>
</feature>
<dbReference type="Proteomes" id="UP000886998">
    <property type="component" value="Unassembled WGS sequence"/>
</dbReference>
<protein>
    <submittedName>
        <fullName evidence="2">Uncharacterized protein</fullName>
    </submittedName>
</protein>
<keyword evidence="3" id="KW-1185">Reference proteome</keyword>
<evidence type="ECO:0000256" key="1">
    <source>
        <dbReference type="SAM" id="SignalP"/>
    </source>
</evidence>
<name>A0A8X7CKB4_9ARAC</name>